<name>A0A1V6CEA2_UNCT6</name>
<dbReference type="PANTHER" id="PTHR36842:SF1">
    <property type="entry name" value="PROTEIN TOLB"/>
    <property type="match status" value="1"/>
</dbReference>
<dbReference type="AlphaFoldDB" id="A0A1V6CEA2"/>
<dbReference type="EMBL" id="MWDQ01000019">
    <property type="protein sequence ID" value="OQB75251.1"/>
    <property type="molecule type" value="Genomic_DNA"/>
</dbReference>
<dbReference type="Proteomes" id="UP000485562">
    <property type="component" value="Unassembled WGS sequence"/>
</dbReference>
<dbReference type="Gene3D" id="2.120.10.30">
    <property type="entry name" value="TolB, C-terminal domain"/>
    <property type="match status" value="2"/>
</dbReference>
<dbReference type="InterPro" id="IPR018247">
    <property type="entry name" value="EF_Hand_1_Ca_BS"/>
</dbReference>
<accession>A0A1V6CEA2</accession>
<protein>
    <submittedName>
        <fullName evidence="3">Translocation protein TolB</fullName>
    </submittedName>
</protein>
<organism evidence="3">
    <name type="scientific">candidate division TA06 bacterium ADurb.Bin131</name>
    <dbReference type="NCBI Taxonomy" id="1852827"/>
    <lineage>
        <taxon>Bacteria</taxon>
        <taxon>Bacteria division TA06</taxon>
    </lineage>
</organism>
<dbReference type="PANTHER" id="PTHR36842">
    <property type="entry name" value="PROTEIN TOLB HOMOLOG"/>
    <property type="match status" value="1"/>
</dbReference>
<dbReference type="InterPro" id="IPR011042">
    <property type="entry name" value="6-blade_b-propeller_TolB-like"/>
</dbReference>
<dbReference type="InterPro" id="IPR011659">
    <property type="entry name" value="WD40"/>
</dbReference>
<gene>
    <name evidence="3" type="ORF">BWX89_00074</name>
</gene>
<dbReference type="SUPFAM" id="SSF69304">
    <property type="entry name" value="Tricorn protease N-terminal domain"/>
    <property type="match status" value="2"/>
</dbReference>
<dbReference type="Pfam" id="PF07676">
    <property type="entry name" value="PD40"/>
    <property type="match status" value="2"/>
</dbReference>
<comment type="caution">
    <text evidence="3">The sequence shown here is derived from an EMBL/GenBank/DDBJ whole genome shotgun (WGS) entry which is preliminary data.</text>
</comment>
<feature type="signal peptide" evidence="2">
    <location>
        <begin position="1"/>
        <end position="26"/>
    </location>
</feature>
<feature type="chain" id="PRO_5012370271" evidence="2">
    <location>
        <begin position="27"/>
        <end position="815"/>
    </location>
</feature>
<dbReference type="PROSITE" id="PS00018">
    <property type="entry name" value="EF_HAND_1"/>
    <property type="match status" value="1"/>
</dbReference>
<sequence length="815" mass="89990">MKKNFIKYVIIAGCAGFLLLTGYVDAASQYYGCVFYIKDNNFWINDLSNNASNQITHLEVSIGTGVVSNPSISVDGTKIIFSYKANTSSETSLYSIGYDGSGLENISSTYNLTAQTKNQTYGALSPDMTKIAFAAEPRAASPTNGRQLWLQELTGLKRLFQLTFMNGDCQDIQFLDDSHIIFKHKLQYLEDFYIISTNGSDLTNLTNNNSIEPYFPRLGRPYLNQAHASISYAKQTQDANGYSNWDIYQLDIQTMTEVQILTNLYFPVNPEIQADPQPVLITDSSSIDTAIVFRGTREFSDEISLYIASFESQNPYITVIPESTNAKFPMFFPSTVKPVKFVYTSGSPAQVYVVNSSNQIVQLTQTINTNYDPVIDPSGSIVAYAGNGIWKIKADGTDAVQIDTLYTARYPAISPDGKWIAYVKSNDIYARKIDLSSPIIRLTNSPNIEKLELSFAPSKSEILYTGSTESGHQIFSLPITISSNTITVNGQPTNLTQNPGYENYQASYSPDGKKIIFISTRQGSPAIFIMNPDGSAQQQIVLQTQPSNPCYPQFSSWQDDVRIAFISAGYINIANLETKSITQASPAISPAGKFSWGKLIKNNVSITRQLPYNRVDGNLPYYIYCLNISINPLNTPTSFIITEQLPTILSGASANWKITGAWFNDIELSPLTSSGNTTGIVKWIVSNNIGSIFPITDGTLKLKIEFDGGTPVSGSWNFINGSIIYGSTKSMISGDSYIAYGEPDCPADTDGDKKISDSELLFTIDAWAVNSRIDGWPIILSDWDLHLLKIINFWAKGGYIYAPSAIEPSWRSKSI</sequence>
<keyword evidence="2" id="KW-0732">Signal</keyword>
<evidence type="ECO:0000313" key="3">
    <source>
        <dbReference type="EMBL" id="OQB75251.1"/>
    </source>
</evidence>
<evidence type="ECO:0000256" key="1">
    <source>
        <dbReference type="ARBA" id="ARBA00009820"/>
    </source>
</evidence>
<evidence type="ECO:0000256" key="2">
    <source>
        <dbReference type="SAM" id="SignalP"/>
    </source>
</evidence>
<comment type="similarity">
    <text evidence="1">Belongs to the TolB family.</text>
</comment>
<reference evidence="3" key="1">
    <citation type="submission" date="2017-02" db="EMBL/GenBank/DDBJ databases">
        <title>Delving into the versatile metabolic prowess of the omnipresent phylum Bacteroidetes.</title>
        <authorList>
            <person name="Nobu M.K."/>
            <person name="Mei R."/>
            <person name="Narihiro T."/>
            <person name="Kuroda K."/>
            <person name="Liu W.-T."/>
        </authorList>
    </citation>
    <scope>NUCLEOTIDE SEQUENCE</scope>
    <source>
        <strain evidence="3">ADurb.Bin131</strain>
    </source>
</reference>
<proteinExistence type="inferred from homology"/>